<feature type="binding site" evidence="4">
    <location>
        <position position="201"/>
    </location>
    <ligand>
        <name>a divalent metal cation</name>
        <dbReference type="ChEBI" id="CHEBI:60240"/>
        <label>1</label>
    </ligand>
</feature>
<dbReference type="PROSITE" id="PS01137">
    <property type="entry name" value="TATD_1"/>
    <property type="match status" value="1"/>
</dbReference>
<name>A0A127KAK7_9RHOO</name>
<dbReference type="CDD" id="cd01310">
    <property type="entry name" value="TatD_DNAse"/>
    <property type="match status" value="1"/>
</dbReference>
<dbReference type="InterPro" id="IPR001130">
    <property type="entry name" value="TatD-like"/>
</dbReference>
<dbReference type="PANTHER" id="PTHR46124:SF2">
    <property type="entry name" value="D-AMINOACYL-TRNA DEACYLASE"/>
    <property type="match status" value="1"/>
</dbReference>
<dbReference type="PANTHER" id="PTHR46124">
    <property type="entry name" value="D-AMINOACYL-TRNA DEACYLASE"/>
    <property type="match status" value="1"/>
</dbReference>
<organism evidence="5 6">
    <name type="scientific">Thauera humireducens</name>
    <dbReference type="NCBI Taxonomy" id="1134435"/>
    <lineage>
        <taxon>Bacteria</taxon>
        <taxon>Pseudomonadati</taxon>
        <taxon>Pseudomonadota</taxon>
        <taxon>Betaproteobacteria</taxon>
        <taxon>Rhodocyclales</taxon>
        <taxon>Zoogloeaceae</taxon>
        <taxon>Thauera</taxon>
    </lineage>
</organism>
<reference evidence="6" key="1">
    <citation type="submission" date="2016-03" db="EMBL/GenBank/DDBJ databases">
        <authorList>
            <person name="Ma C."/>
            <person name="Zhou S."/>
            <person name="Yang G."/>
        </authorList>
    </citation>
    <scope>NUCLEOTIDE SEQUENCE [LARGE SCALE GENOMIC DNA]</scope>
    <source>
        <strain evidence="6">SgZ-1</strain>
    </source>
</reference>
<accession>A0A127KAK7</accession>
<dbReference type="FunFam" id="3.20.20.140:FF:000005">
    <property type="entry name" value="TatD family hydrolase"/>
    <property type="match status" value="1"/>
</dbReference>
<evidence type="ECO:0000256" key="1">
    <source>
        <dbReference type="ARBA" id="ARBA00009275"/>
    </source>
</evidence>
<feature type="binding site" evidence="4">
    <location>
        <position position="8"/>
    </location>
    <ligand>
        <name>a divalent metal cation</name>
        <dbReference type="ChEBI" id="CHEBI:60240"/>
        <label>1</label>
    </ligand>
</feature>
<evidence type="ECO:0000313" key="5">
    <source>
        <dbReference type="EMBL" id="AMO38999.1"/>
    </source>
</evidence>
<dbReference type="Pfam" id="PF01026">
    <property type="entry name" value="TatD_DNase"/>
    <property type="match status" value="1"/>
</dbReference>
<dbReference type="InterPro" id="IPR032466">
    <property type="entry name" value="Metal_Hydrolase"/>
</dbReference>
<feature type="binding site" evidence="4">
    <location>
        <position position="92"/>
    </location>
    <ligand>
        <name>a divalent metal cation</name>
        <dbReference type="ChEBI" id="CHEBI:60240"/>
        <label>1</label>
    </ligand>
</feature>
<dbReference type="SUPFAM" id="SSF51556">
    <property type="entry name" value="Metallo-dependent hydrolases"/>
    <property type="match status" value="1"/>
</dbReference>
<evidence type="ECO:0000313" key="6">
    <source>
        <dbReference type="Proteomes" id="UP000036902"/>
    </source>
</evidence>
<keyword evidence="3" id="KW-0378">Hydrolase</keyword>
<evidence type="ECO:0000256" key="2">
    <source>
        <dbReference type="ARBA" id="ARBA00022723"/>
    </source>
</evidence>
<gene>
    <name evidence="5" type="ORF">AC731_004585</name>
</gene>
<evidence type="ECO:0000256" key="3">
    <source>
        <dbReference type="ARBA" id="ARBA00022801"/>
    </source>
</evidence>
<protein>
    <submittedName>
        <fullName evidence="5">DNAase</fullName>
    </submittedName>
</protein>
<dbReference type="AlphaFoldDB" id="A0A127KAK7"/>
<dbReference type="KEGG" id="thu:AC731_004585"/>
<dbReference type="Gene3D" id="3.20.20.140">
    <property type="entry name" value="Metal-dependent hydrolases"/>
    <property type="match status" value="1"/>
</dbReference>
<dbReference type="Proteomes" id="UP000036902">
    <property type="component" value="Chromosome"/>
</dbReference>
<dbReference type="InterPro" id="IPR018228">
    <property type="entry name" value="DNase_TatD-rel_CS"/>
</dbReference>
<feature type="binding site" evidence="4">
    <location>
        <position position="151"/>
    </location>
    <ligand>
        <name>a divalent metal cation</name>
        <dbReference type="ChEBI" id="CHEBI:60240"/>
        <label>2</label>
    </ligand>
</feature>
<sequence length="254" mass="27738">MLIDTHIHLDAAEFDADRPWLIETARKAGVGGFVVPAVDRASFDAVSSLASAHEDVCFALGIHPLYVMQAQEADLELLDFRLGEGRAVAVGEIGLDHFVTDIDPARQLAFFVAQLKLARRHDLPVILHVRRAIDPILKQLRRIGVKGGIAHAFNGSLQQARIFMDLGFKLGFGGAMTFDGSTRIRALAATLPLEAIVLETDAPDIPPVWAQGQRNEPVNLVRYAEILAGLRGIDVAEVIATTGRNALDVLDWRR</sequence>
<dbReference type="EMBL" id="CP014646">
    <property type="protein sequence ID" value="AMO38999.1"/>
    <property type="molecule type" value="Genomic_DNA"/>
</dbReference>
<dbReference type="STRING" id="1134435.AC731_004585"/>
<feature type="binding site" evidence="4">
    <location>
        <position position="6"/>
    </location>
    <ligand>
        <name>a divalent metal cation</name>
        <dbReference type="ChEBI" id="CHEBI:60240"/>
        <label>1</label>
    </ligand>
</feature>
<dbReference type="PROSITE" id="PS01091">
    <property type="entry name" value="TATD_3"/>
    <property type="match status" value="1"/>
</dbReference>
<dbReference type="GO" id="GO:0016788">
    <property type="term" value="F:hydrolase activity, acting on ester bonds"/>
    <property type="evidence" value="ECO:0007669"/>
    <property type="project" value="InterPro"/>
</dbReference>
<dbReference type="PROSITE" id="PS01090">
    <property type="entry name" value="TATD_2"/>
    <property type="match status" value="1"/>
</dbReference>
<dbReference type="PIRSF" id="PIRSF005902">
    <property type="entry name" value="DNase_TatD"/>
    <property type="match status" value="1"/>
</dbReference>
<feature type="binding site" evidence="4">
    <location>
        <position position="128"/>
    </location>
    <ligand>
        <name>a divalent metal cation</name>
        <dbReference type="ChEBI" id="CHEBI:60240"/>
        <label>2</label>
    </ligand>
</feature>
<keyword evidence="6" id="KW-1185">Reference proteome</keyword>
<evidence type="ECO:0000256" key="4">
    <source>
        <dbReference type="PIRSR" id="PIRSR005902-1"/>
    </source>
</evidence>
<comment type="similarity">
    <text evidence="1">Belongs to the metallo-dependent hydrolases superfamily. TatD-type hydrolase family.</text>
</comment>
<dbReference type="GO" id="GO:0046872">
    <property type="term" value="F:metal ion binding"/>
    <property type="evidence" value="ECO:0007669"/>
    <property type="project" value="UniProtKB-KW"/>
</dbReference>
<proteinExistence type="inferred from homology"/>
<keyword evidence="2 4" id="KW-0479">Metal-binding</keyword>
<dbReference type="RefSeq" id="WP_048710628.1">
    <property type="nucleotide sequence ID" value="NZ_CP014646.1"/>
</dbReference>